<proteinExistence type="inferred from homology"/>
<feature type="modified residue" description="N6-(pyridoxal phosphate)lysine" evidence="5">
    <location>
        <position position="113"/>
    </location>
</feature>
<dbReference type="Pfam" id="PF24857">
    <property type="entry name" value="THR4_C"/>
    <property type="match status" value="1"/>
</dbReference>
<dbReference type="GO" id="GO:0009088">
    <property type="term" value="P:threonine biosynthetic process"/>
    <property type="evidence" value="ECO:0007669"/>
    <property type="project" value="UniProtKB-UniRule"/>
</dbReference>
<dbReference type="InterPro" id="IPR029144">
    <property type="entry name" value="Thr_synth_N"/>
</dbReference>
<reference evidence="8 9" key="1">
    <citation type="submission" date="2018-08" db="EMBL/GenBank/DDBJ databases">
        <title>The metabolism and importance of syntrophic acetate oxidation coupled to methane or sulfide production in haloalkaline environments.</title>
        <authorList>
            <person name="Timmers P.H.A."/>
            <person name="Vavourakis C.D."/>
            <person name="Sorokin D.Y."/>
            <person name="Sinninghe Damste J.S."/>
            <person name="Muyzer G."/>
            <person name="Stams A.J.M."/>
            <person name="Plugge C.M."/>
        </authorList>
    </citation>
    <scope>NUCLEOTIDE SEQUENCE [LARGE SCALE GENOMIC DNA]</scope>
    <source>
        <strain evidence="8">MSAO_Bac1</strain>
    </source>
</reference>
<gene>
    <name evidence="8" type="ORF">D5R97_08210</name>
</gene>
<dbReference type="InterPro" id="IPR036052">
    <property type="entry name" value="TrpB-like_PALP_sf"/>
</dbReference>
<evidence type="ECO:0000256" key="4">
    <source>
        <dbReference type="NCBIfam" id="TIGR00260"/>
    </source>
</evidence>
<dbReference type="PANTHER" id="PTHR43515">
    <property type="entry name" value="THREONINE SYNTHASE-LIKE 1"/>
    <property type="match status" value="1"/>
</dbReference>
<dbReference type="Pfam" id="PF00291">
    <property type="entry name" value="PALP"/>
    <property type="match status" value="1"/>
</dbReference>
<comment type="caution">
    <text evidence="8">The sequence shown here is derived from an EMBL/GenBank/DDBJ whole genome shotgun (WGS) entry which is preliminary data.</text>
</comment>
<dbReference type="AlphaFoldDB" id="A0A424YBC3"/>
<evidence type="ECO:0000313" key="9">
    <source>
        <dbReference type="Proteomes" id="UP000285138"/>
    </source>
</evidence>
<evidence type="ECO:0000313" key="8">
    <source>
        <dbReference type="EMBL" id="RQD74168.1"/>
    </source>
</evidence>
<dbReference type="GO" id="GO:0005737">
    <property type="term" value="C:cytoplasm"/>
    <property type="evidence" value="ECO:0007669"/>
    <property type="project" value="TreeGrafter"/>
</dbReference>
<feature type="domain" description="Threonine synthase N-terminal" evidence="7">
    <location>
        <begin position="2"/>
        <end position="79"/>
    </location>
</feature>
<organism evidence="8 9">
    <name type="scientific">Candidatus Syntrophonatronum acetioxidans</name>
    <dbReference type="NCBI Taxonomy" id="1795816"/>
    <lineage>
        <taxon>Bacteria</taxon>
        <taxon>Bacillati</taxon>
        <taxon>Bacillota</taxon>
        <taxon>Clostridia</taxon>
        <taxon>Eubacteriales</taxon>
        <taxon>Syntrophomonadaceae</taxon>
        <taxon>Candidatus Syntrophonatronum</taxon>
    </lineage>
</organism>
<name>A0A424YBC3_9FIRM</name>
<evidence type="ECO:0000256" key="1">
    <source>
        <dbReference type="ARBA" id="ARBA00001933"/>
    </source>
</evidence>
<keyword evidence="3 5" id="KW-0663">Pyridoxal phosphate</keyword>
<evidence type="ECO:0000259" key="6">
    <source>
        <dbReference type="Pfam" id="PF00291"/>
    </source>
</evidence>
<dbReference type="CDD" id="cd01560">
    <property type="entry name" value="Thr-synth_2"/>
    <property type="match status" value="1"/>
</dbReference>
<protein>
    <recommendedName>
        <fullName evidence="4">Threonine synthase</fullName>
        <ecNumber evidence="4">4.2.3.1</ecNumber>
    </recommendedName>
</protein>
<keyword evidence="8" id="KW-0456">Lyase</keyword>
<dbReference type="Proteomes" id="UP000285138">
    <property type="component" value="Unassembled WGS sequence"/>
</dbReference>
<dbReference type="InterPro" id="IPR001926">
    <property type="entry name" value="TrpB-like_PALP"/>
</dbReference>
<evidence type="ECO:0000256" key="5">
    <source>
        <dbReference type="PIRSR" id="PIRSR604450-51"/>
    </source>
</evidence>
<dbReference type="Gene3D" id="3.90.1380.10">
    <property type="entry name" value="Threonine synthase, N-terminal domain"/>
    <property type="match status" value="1"/>
</dbReference>
<dbReference type="Pfam" id="PF14821">
    <property type="entry name" value="Thr_synth_N"/>
    <property type="match status" value="1"/>
</dbReference>
<evidence type="ECO:0000256" key="2">
    <source>
        <dbReference type="ARBA" id="ARBA00005517"/>
    </source>
</evidence>
<comment type="cofactor">
    <cofactor evidence="1 5">
        <name>pyridoxal 5'-phosphate</name>
        <dbReference type="ChEBI" id="CHEBI:597326"/>
    </cofactor>
</comment>
<dbReference type="InterPro" id="IPR004450">
    <property type="entry name" value="Thr_synthase-like"/>
</dbReference>
<dbReference type="PANTHER" id="PTHR43515:SF1">
    <property type="entry name" value="THREONINE SYNTHASE-LIKE 1"/>
    <property type="match status" value="1"/>
</dbReference>
<evidence type="ECO:0000259" key="7">
    <source>
        <dbReference type="Pfam" id="PF14821"/>
    </source>
</evidence>
<dbReference type="EMBL" id="QZAA01000215">
    <property type="protein sequence ID" value="RQD74168.1"/>
    <property type="molecule type" value="Genomic_DNA"/>
</dbReference>
<sequence>MQYISTRNNFNKVSASKAIKLGMVPAGGLFVPERIPRLALQEIENMGSLPYQQLAQEILSLYLGDYTFEEIGSCASRAYHDSVFNTPEIAPLRKINDCMYILELWHGPTAAFKDMALQIMPYLLSLAMEKNQTGKETVILVATSGDTGKAALEGFKDVEGLKIIVFYPKGGVSKIQELQMTSTGGQNTFVVSVEGNFDDCQNAVKNIFSDREFNLQLEEKGFELSSANSINWGRLAPQIVYYFWSYLQMLTRSEINIGDKVNICVPTGNFGNILAAFYAGLMGLPVKKLICASNENKVLADFINTGVYDRRRELKKTMSPSMDILVSSNLERFLFELADRKGNRINSWFEQLQKDGFFEINLDTLRKVKDIMTGDFATEEETLYTIKNVYHKYNYLIDTHTAVGINVYKKYMEATSEKSPTIIVSTANPYKFNTSVLKALKGKEALIDKDEFDVLEEIKNLTGIDIHPGLKDLDKKEVRHKWTCSTEKVKEKVKEILSL</sequence>
<dbReference type="InterPro" id="IPR037158">
    <property type="entry name" value="Thr_synth_N_sf"/>
</dbReference>
<evidence type="ECO:0000256" key="3">
    <source>
        <dbReference type="ARBA" id="ARBA00022898"/>
    </source>
</evidence>
<dbReference type="Gene3D" id="3.40.50.1100">
    <property type="match status" value="2"/>
</dbReference>
<accession>A0A424YBC3</accession>
<comment type="similarity">
    <text evidence="2">Belongs to the threonine synthase family.</text>
</comment>
<dbReference type="GO" id="GO:0004795">
    <property type="term" value="F:threonine synthase activity"/>
    <property type="evidence" value="ECO:0007669"/>
    <property type="project" value="UniProtKB-UniRule"/>
</dbReference>
<dbReference type="NCBIfam" id="TIGR00260">
    <property type="entry name" value="thrC"/>
    <property type="match status" value="1"/>
</dbReference>
<dbReference type="EC" id="4.2.3.1" evidence="4"/>
<dbReference type="SUPFAM" id="SSF53686">
    <property type="entry name" value="Tryptophan synthase beta subunit-like PLP-dependent enzymes"/>
    <property type="match status" value="1"/>
</dbReference>
<feature type="domain" description="Tryptophan synthase beta chain-like PALP" evidence="6">
    <location>
        <begin position="99"/>
        <end position="344"/>
    </location>
</feature>